<name>A0A9W9DF46_9AGAR</name>
<accession>A0A9W9DF46</accession>
<dbReference type="AlphaFoldDB" id="A0A9W9DF46"/>
<evidence type="ECO:0000313" key="1">
    <source>
        <dbReference type="EMBL" id="KAJ4467158.1"/>
    </source>
</evidence>
<organism evidence="1 2">
    <name type="scientific">Lentinula lateritia</name>
    <dbReference type="NCBI Taxonomy" id="40482"/>
    <lineage>
        <taxon>Eukaryota</taxon>
        <taxon>Fungi</taxon>
        <taxon>Dikarya</taxon>
        <taxon>Basidiomycota</taxon>
        <taxon>Agaricomycotina</taxon>
        <taxon>Agaricomycetes</taxon>
        <taxon>Agaricomycetidae</taxon>
        <taxon>Agaricales</taxon>
        <taxon>Marasmiineae</taxon>
        <taxon>Omphalotaceae</taxon>
        <taxon>Lentinula</taxon>
    </lineage>
</organism>
<dbReference type="EMBL" id="JANVFS010000042">
    <property type="protein sequence ID" value="KAJ4467158.1"/>
    <property type="molecule type" value="Genomic_DNA"/>
</dbReference>
<proteinExistence type="predicted"/>
<comment type="caution">
    <text evidence="1">The sequence shown here is derived from an EMBL/GenBank/DDBJ whole genome shotgun (WGS) entry which is preliminary data.</text>
</comment>
<gene>
    <name evidence="1" type="ORF">C8J55DRAFT_538258</name>
</gene>
<dbReference type="Proteomes" id="UP001150238">
    <property type="component" value="Unassembled WGS sequence"/>
</dbReference>
<reference evidence="1" key="2">
    <citation type="journal article" date="2023" name="Proc. Natl. Acad. Sci. U.S.A.">
        <title>A global phylogenomic analysis of the shiitake genus Lentinula.</title>
        <authorList>
            <person name="Sierra-Patev S."/>
            <person name="Min B."/>
            <person name="Naranjo-Ortiz M."/>
            <person name="Looney B."/>
            <person name="Konkel Z."/>
            <person name="Slot J.C."/>
            <person name="Sakamoto Y."/>
            <person name="Steenwyk J.L."/>
            <person name="Rokas A."/>
            <person name="Carro J."/>
            <person name="Camarero S."/>
            <person name="Ferreira P."/>
            <person name="Molpeceres G."/>
            <person name="Ruiz-Duenas F.J."/>
            <person name="Serrano A."/>
            <person name="Henrissat B."/>
            <person name="Drula E."/>
            <person name="Hughes K.W."/>
            <person name="Mata J.L."/>
            <person name="Ishikawa N.K."/>
            <person name="Vargas-Isla R."/>
            <person name="Ushijima S."/>
            <person name="Smith C.A."/>
            <person name="Donoghue J."/>
            <person name="Ahrendt S."/>
            <person name="Andreopoulos W."/>
            <person name="He G."/>
            <person name="LaButti K."/>
            <person name="Lipzen A."/>
            <person name="Ng V."/>
            <person name="Riley R."/>
            <person name="Sandor L."/>
            <person name="Barry K."/>
            <person name="Martinez A.T."/>
            <person name="Xiao Y."/>
            <person name="Gibbons J.G."/>
            <person name="Terashima K."/>
            <person name="Grigoriev I.V."/>
            <person name="Hibbett D."/>
        </authorList>
    </citation>
    <scope>NUCLEOTIDE SEQUENCE</scope>
    <source>
        <strain evidence="1">Sp2 HRB7682 ss15</strain>
    </source>
</reference>
<evidence type="ECO:0000313" key="2">
    <source>
        <dbReference type="Proteomes" id="UP001150238"/>
    </source>
</evidence>
<reference evidence="1" key="1">
    <citation type="submission" date="2022-08" db="EMBL/GenBank/DDBJ databases">
        <authorList>
            <consortium name="DOE Joint Genome Institute"/>
            <person name="Min B."/>
            <person name="Riley R."/>
            <person name="Sierra-Patev S."/>
            <person name="Naranjo-Ortiz M."/>
            <person name="Looney B."/>
            <person name="Konkel Z."/>
            <person name="Slot J.C."/>
            <person name="Sakamoto Y."/>
            <person name="Steenwyk J.L."/>
            <person name="Rokas A."/>
            <person name="Carro J."/>
            <person name="Camarero S."/>
            <person name="Ferreira P."/>
            <person name="Molpeceres G."/>
            <person name="Ruiz-Duenas F.J."/>
            <person name="Serrano A."/>
            <person name="Henrissat B."/>
            <person name="Drula E."/>
            <person name="Hughes K.W."/>
            <person name="Mata J.L."/>
            <person name="Ishikawa N.K."/>
            <person name="Vargas-Isla R."/>
            <person name="Ushijima S."/>
            <person name="Smith C.A."/>
            <person name="Ahrendt S."/>
            <person name="Andreopoulos W."/>
            <person name="He G."/>
            <person name="Labutti K."/>
            <person name="Lipzen A."/>
            <person name="Ng V."/>
            <person name="Sandor L."/>
            <person name="Barry K."/>
            <person name="Martinez A.T."/>
            <person name="Xiao Y."/>
            <person name="Gibbons J.G."/>
            <person name="Terashima K."/>
            <person name="Hibbett D.S."/>
            <person name="Grigoriev I.V."/>
        </authorList>
    </citation>
    <scope>NUCLEOTIDE SEQUENCE</scope>
    <source>
        <strain evidence="1">Sp2 HRB7682 ss15</strain>
    </source>
</reference>
<protein>
    <submittedName>
        <fullName evidence="1">Uncharacterized protein</fullName>
    </submittedName>
</protein>
<dbReference type="InterPro" id="IPR041078">
    <property type="entry name" value="Plavaka"/>
</dbReference>
<sequence length="209" mass="24405">MMTSDLPYTNIFTSITPDILHQLYQGVMKHLISWVTDICDEIDARVRQLPPNHTIRTFHKVVTDIPHLSIHQSGTLLAATRALLDFLYLSCYPIHTTESLSQIDEVLAQFHAHRGVFVKLGVRKHFNIPKLHFLCHYSHSITYYGTTNNYNTETTNCLHIDYAKDAYQASNRKDEYIQMTHWLEHRKKIMHHTNYISWRLSQVLNSPSS</sequence>
<dbReference type="Pfam" id="PF18759">
    <property type="entry name" value="Plavaka"/>
    <property type="match status" value="1"/>
</dbReference>